<organism evidence="1 2">
    <name type="scientific">Mycobacteroides chelonae</name>
    <name type="common">Mycobacterium chelonae</name>
    <dbReference type="NCBI Taxonomy" id="1774"/>
    <lineage>
        <taxon>Bacteria</taxon>
        <taxon>Bacillati</taxon>
        <taxon>Actinomycetota</taxon>
        <taxon>Actinomycetes</taxon>
        <taxon>Mycobacteriales</taxon>
        <taxon>Mycobacteriaceae</taxon>
        <taxon>Mycobacteroides</taxon>
    </lineage>
</organism>
<accession>A0AB73U541</accession>
<dbReference type="RefSeq" id="WP_075908129.1">
    <property type="nucleotide sequence ID" value="NZ_CP041150.1"/>
</dbReference>
<protein>
    <submittedName>
        <fullName evidence="1">Uncharacterized protein</fullName>
    </submittedName>
</protein>
<evidence type="ECO:0000313" key="2">
    <source>
        <dbReference type="Proteomes" id="UP000317728"/>
    </source>
</evidence>
<dbReference type="Proteomes" id="UP000317728">
    <property type="component" value="Chromosome"/>
</dbReference>
<sequence length="262" mass="28498">MTSPTIDAHDPWAPASVAQGAHGAINQSTTVDPDLRVHAHALSAKGSAAEQADAAFAHANKEFRQFLDKIPAGTFTPEGRKAHIAKFGDTSAVKAANAALAAVRAENTAAEAAREKAYAALVKPGDTATELRNTRYWNRIQSELNSESNSNNLLLLAYKLIKESKAEQLSVLMEEIPPYLRSRGVENTEENEPVSDLVKRAAREAAPEYGAAVNRAIAAQKRLTAAEYNAKILEHSIREGRPVTRFLDVNKDYNSTIVRHTF</sequence>
<reference evidence="1 2" key="1">
    <citation type="submission" date="2019-06" db="EMBL/GenBank/DDBJ databases">
        <title>Whole geneome sequnce of Mycobacteroides chelonae M77 isolated from bovine milk from Meghalaya, India.</title>
        <authorList>
            <person name="Vise E."/>
            <person name="Das S."/>
            <person name="Garg A."/>
            <person name="Ghatak S."/>
            <person name="Shakuntala I."/>
            <person name="Milton A.A.P."/>
            <person name="Karam A."/>
            <person name="Sanjukta R."/>
            <person name="Puro K."/>
            <person name="Sen A."/>
        </authorList>
    </citation>
    <scope>NUCLEOTIDE SEQUENCE [LARGE SCALE GENOMIC DNA]</scope>
    <source>
        <strain evidence="1 2">M77</strain>
    </source>
</reference>
<evidence type="ECO:0000313" key="1">
    <source>
        <dbReference type="EMBL" id="QDF71920.1"/>
    </source>
</evidence>
<name>A0AB73U541_MYCCH</name>
<gene>
    <name evidence="1" type="ORF">FJK96_18350</name>
</gene>
<dbReference type="AlphaFoldDB" id="A0AB73U541"/>
<dbReference type="EMBL" id="CP041150">
    <property type="protein sequence ID" value="QDF71920.1"/>
    <property type="molecule type" value="Genomic_DNA"/>
</dbReference>
<proteinExistence type="predicted"/>